<feature type="transmembrane region" description="Helical" evidence="1">
    <location>
        <begin position="104"/>
        <end position="125"/>
    </location>
</feature>
<feature type="transmembrane region" description="Helical" evidence="1">
    <location>
        <begin position="392"/>
        <end position="413"/>
    </location>
</feature>
<dbReference type="AlphaFoldDB" id="A0A6J4PXY7"/>
<accession>A0A6J4PXY7</accession>
<name>A0A6J4PXY7_9ACTN</name>
<keyword evidence="1" id="KW-0472">Membrane</keyword>
<feature type="transmembrane region" description="Helical" evidence="1">
    <location>
        <begin position="298"/>
        <end position="320"/>
    </location>
</feature>
<proteinExistence type="predicted"/>
<feature type="transmembrane region" description="Helical" evidence="1">
    <location>
        <begin position="37"/>
        <end position="60"/>
    </location>
</feature>
<feature type="transmembrane region" description="Helical" evidence="1">
    <location>
        <begin position="175"/>
        <end position="197"/>
    </location>
</feature>
<keyword evidence="1" id="KW-1133">Transmembrane helix</keyword>
<feature type="transmembrane region" description="Helical" evidence="1">
    <location>
        <begin position="350"/>
        <end position="371"/>
    </location>
</feature>
<feature type="transmembrane region" description="Helical" evidence="1">
    <location>
        <begin position="145"/>
        <end position="166"/>
    </location>
</feature>
<keyword evidence="1" id="KW-0812">Transmembrane</keyword>
<dbReference type="EMBL" id="CADCVB010000095">
    <property type="protein sequence ID" value="CAA9426768.1"/>
    <property type="molecule type" value="Genomic_DNA"/>
</dbReference>
<feature type="transmembrane region" description="Helical" evidence="1">
    <location>
        <begin position="66"/>
        <end position="83"/>
    </location>
</feature>
<feature type="transmembrane region" description="Helical" evidence="1">
    <location>
        <begin position="455"/>
        <end position="480"/>
    </location>
</feature>
<feature type="transmembrane region" description="Helical" evidence="1">
    <location>
        <begin position="419"/>
        <end position="443"/>
    </location>
</feature>
<evidence type="ECO:0000313" key="2">
    <source>
        <dbReference type="EMBL" id="CAA9426768.1"/>
    </source>
</evidence>
<gene>
    <name evidence="2" type="ORF">AVDCRST_MAG78-1401</name>
</gene>
<reference evidence="2" key="1">
    <citation type="submission" date="2020-02" db="EMBL/GenBank/DDBJ databases">
        <authorList>
            <person name="Meier V. D."/>
        </authorList>
    </citation>
    <scope>NUCLEOTIDE SEQUENCE</scope>
    <source>
        <strain evidence="2">AVDCRST_MAG78</strain>
    </source>
</reference>
<feature type="transmembrane region" description="Helical" evidence="1">
    <location>
        <begin position="217"/>
        <end position="239"/>
    </location>
</feature>
<dbReference type="NCBIfam" id="NF037982">
    <property type="entry name" value="Nramp_1"/>
    <property type="match status" value="1"/>
</dbReference>
<sequence length="482" mass="52861">MADVADRSGQLAPELPTKNLRGAEYRDLPEPESLRRYLGASVILAATAMGSGELIIWPFITTQVGIGILWFMAIGFTAQYFLNMEIERYTLATGETAVTGFTRFWMPWGIFFILGAILPNAWPGWATSGATVLTFIFGWGEGAKIPIAIIFLVAIGLALTLSPVIYQTLEKVQMVLIGIILLFVVVALFVATTGSAWASVVTETPEGVGNFFQSAQVIGAATLLGAIAFAGAGGANNLVQSNYIRDKQMGMGARIPQIVSPITGEEEAAPSLGYMFETNEENMRRWRIWWRIANQEQLITFLGIGLLITTVLSVLAYSTVGVQDLGRDLDFIRAEGEVLREVIAPWFGTFFYIAGFVVLFSTNIGVVDYVSRLTADSLKVTFLKESTFWSESKIYVTVAWLIIVAGSIVMLTVSSQPLVLLIIASAGGGVVMFFYSGMLILLNRRALPEPIKLRSWRFVIMWLIFIFFGVLSGFMLYSFLAG</sequence>
<evidence type="ECO:0000256" key="1">
    <source>
        <dbReference type="SAM" id="Phobius"/>
    </source>
</evidence>
<organism evidence="2">
    <name type="scientific">uncultured Rubrobacteraceae bacterium</name>
    <dbReference type="NCBI Taxonomy" id="349277"/>
    <lineage>
        <taxon>Bacteria</taxon>
        <taxon>Bacillati</taxon>
        <taxon>Actinomycetota</taxon>
        <taxon>Rubrobacteria</taxon>
        <taxon>Rubrobacterales</taxon>
        <taxon>Rubrobacteraceae</taxon>
        <taxon>environmental samples</taxon>
    </lineage>
</organism>
<protein>
    <submittedName>
        <fullName evidence="2">Uncharacterized protein</fullName>
    </submittedName>
</protein>